<feature type="region of interest" description="Disordered" evidence="1">
    <location>
        <begin position="1"/>
        <end position="55"/>
    </location>
</feature>
<dbReference type="EMBL" id="ABXX02000002">
    <property type="protein sequence ID" value="EEG71267.1"/>
    <property type="molecule type" value="Genomic_DNA"/>
</dbReference>
<name>C0BRH3_BIFPS</name>
<dbReference type="AlphaFoldDB" id="C0BRH3"/>
<organism evidence="2 3">
    <name type="scientific">Bifidobacterium pseudocatenulatum DSM 20438 = JCM 1200 = LMG 10505</name>
    <dbReference type="NCBI Taxonomy" id="547043"/>
    <lineage>
        <taxon>Bacteria</taxon>
        <taxon>Bacillati</taxon>
        <taxon>Actinomycetota</taxon>
        <taxon>Actinomycetes</taxon>
        <taxon>Bifidobacteriales</taxon>
        <taxon>Bifidobacteriaceae</taxon>
        <taxon>Bifidobacterium</taxon>
    </lineage>
</organism>
<reference evidence="2 3" key="1">
    <citation type="submission" date="2009-02" db="EMBL/GenBank/DDBJ databases">
        <title>Draft genome sequence of Bifidobacterium pseudocatenulatum (DSM 20438).</title>
        <authorList>
            <person name="Sudarsanam P."/>
            <person name="Ley R."/>
            <person name="Guruge J."/>
            <person name="Turnbaugh P.J."/>
            <person name="Mahowald M."/>
            <person name="Liep D."/>
            <person name="Gordon J."/>
        </authorList>
    </citation>
    <scope>NUCLEOTIDE SEQUENCE [LARGE SCALE GENOMIC DNA]</scope>
    <source>
        <strain evidence="2 3">DSM 20438</strain>
    </source>
</reference>
<sequence length="55" mass="5985">MRLHKSGIGPEIGVAQTGQETENASSDETCLPKSQVRPEIRLAQTEKPAKPAIRE</sequence>
<dbReference type="KEGG" id="bpsc:BBPC_1550"/>
<evidence type="ECO:0000256" key="1">
    <source>
        <dbReference type="SAM" id="MobiDB-lite"/>
    </source>
</evidence>
<gene>
    <name evidence="2" type="ORF">BIFPSEUDO_03237</name>
</gene>
<feature type="compositionally biased region" description="Polar residues" evidence="1">
    <location>
        <begin position="16"/>
        <end position="28"/>
    </location>
</feature>
<reference evidence="2 3" key="2">
    <citation type="submission" date="2009-02" db="EMBL/GenBank/DDBJ databases">
        <authorList>
            <person name="Fulton L."/>
            <person name="Clifton S."/>
            <person name="Fulton B."/>
            <person name="Xu J."/>
            <person name="Minx P."/>
            <person name="Pepin K.H."/>
            <person name="Johnson M."/>
            <person name="Bhonagiri V."/>
            <person name="Nash W.E."/>
            <person name="Mardis E.R."/>
            <person name="Wilson R.K."/>
        </authorList>
    </citation>
    <scope>NUCLEOTIDE SEQUENCE [LARGE SCALE GENOMIC DNA]</scope>
    <source>
        <strain evidence="2 3">DSM 20438</strain>
    </source>
</reference>
<dbReference type="PATRIC" id="fig|547043.19.peg.1620"/>
<comment type="caution">
    <text evidence="2">The sequence shown here is derived from an EMBL/GenBank/DDBJ whole genome shotgun (WGS) entry which is preliminary data.</text>
</comment>
<evidence type="ECO:0000313" key="2">
    <source>
        <dbReference type="EMBL" id="EEG71267.1"/>
    </source>
</evidence>
<evidence type="ECO:0000313" key="3">
    <source>
        <dbReference type="Proteomes" id="UP000003875"/>
    </source>
</evidence>
<proteinExistence type="predicted"/>
<accession>C0BRH3</accession>
<protein>
    <submittedName>
        <fullName evidence="2">Uncharacterized protein</fullName>
    </submittedName>
</protein>
<dbReference type="Proteomes" id="UP000003875">
    <property type="component" value="Unassembled WGS sequence"/>
</dbReference>